<protein>
    <submittedName>
        <fullName evidence="2">Rhodanese-related sulfurtransferase</fullName>
    </submittedName>
</protein>
<feature type="domain" description="Rhodanese" evidence="1">
    <location>
        <begin position="50"/>
        <end position="139"/>
    </location>
</feature>
<keyword evidence="2" id="KW-0808">Transferase</keyword>
<dbReference type="PANTHER" id="PTHR43031">
    <property type="entry name" value="FAD-DEPENDENT OXIDOREDUCTASE"/>
    <property type="match status" value="1"/>
</dbReference>
<dbReference type="EMBL" id="FRCY01000001">
    <property type="protein sequence ID" value="SHM36734.1"/>
    <property type="molecule type" value="Genomic_DNA"/>
</dbReference>
<dbReference type="RefSeq" id="WP_073090421.1">
    <property type="nucleotide sequence ID" value="NZ_FRCY01000001.1"/>
</dbReference>
<dbReference type="OrthoDB" id="598065at2"/>
<sequence length="166" mass="19360">MRKVFRRLFLLLVLAILAGPVFSQSLPFKTLLKTTYDKDFPLVYPDQKDLLDEAVILDTREWEEYSVSHLKPARWVGYETFSMESVADIPREESIVVYCSIGARSQEIGKRLKAAGYQNVYNLYGGIFHWVNEENPVFTPDSIQTEQVHTYNKMWGIWLEKGKKVY</sequence>
<dbReference type="GO" id="GO:0016740">
    <property type="term" value="F:transferase activity"/>
    <property type="evidence" value="ECO:0007669"/>
    <property type="project" value="UniProtKB-KW"/>
</dbReference>
<accession>A0A1M7I7L1</accession>
<dbReference type="Gene3D" id="3.40.250.10">
    <property type="entry name" value="Rhodanese-like domain"/>
    <property type="match status" value="1"/>
</dbReference>
<reference evidence="2 3" key="1">
    <citation type="submission" date="2016-11" db="EMBL/GenBank/DDBJ databases">
        <authorList>
            <person name="Jaros S."/>
            <person name="Januszkiewicz K."/>
            <person name="Wedrychowicz H."/>
        </authorList>
    </citation>
    <scope>NUCLEOTIDE SEQUENCE [LARGE SCALE GENOMIC DNA]</scope>
    <source>
        <strain evidence="2 3">CGMCC 1.6102</strain>
    </source>
</reference>
<organism evidence="2 3">
    <name type="scientific">Cyclobacterium lianum</name>
    <dbReference type="NCBI Taxonomy" id="388280"/>
    <lineage>
        <taxon>Bacteria</taxon>
        <taxon>Pseudomonadati</taxon>
        <taxon>Bacteroidota</taxon>
        <taxon>Cytophagia</taxon>
        <taxon>Cytophagales</taxon>
        <taxon>Cyclobacteriaceae</taxon>
        <taxon>Cyclobacterium</taxon>
    </lineage>
</organism>
<dbReference type="SUPFAM" id="SSF52821">
    <property type="entry name" value="Rhodanese/Cell cycle control phosphatase"/>
    <property type="match status" value="1"/>
</dbReference>
<dbReference type="PROSITE" id="PS50206">
    <property type="entry name" value="RHODANESE_3"/>
    <property type="match status" value="1"/>
</dbReference>
<keyword evidence="3" id="KW-1185">Reference proteome</keyword>
<evidence type="ECO:0000313" key="3">
    <source>
        <dbReference type="Proteomes" id="UP000184513"/>
    </source>
</evidence>
<evidence type="ECO:0000313" key="2">
    <source>
        <dbReference type="EMBL" id="SHM36734.1"/>
    </source>
</evidence>
<dbReference type="Proteomes" id="UP000184513">
    <property type="component" value="Unassembled WGS sequence"/>
</dbReference>
<dbReference type="NCBIfam" id="NF045521">
    <property type="entry name" value="rhoda_near_glyco"/>
    <property type="match status" value="1"/>
</dbReference>
<dbReference type="InterPro" id="IPR001763">
    <property type="entry name" value="Rhodanese-like_dom"/>
</dbReference>
<dbReference type="InterPro" id="IPR036873">
    <property type="entry name" value="Rhodanese-like_dom_sf"/>
</dbReference>
<dbReference type="STRING" id="388280.SAMN04488057_101229"/>
<dbReference type="SMART" id="SM00450">
    <property type="entry name" value="RHOD"/>
    <property type="match status" value="1"/>
</dbReference>
<proteinExistence type="predicted"/>
<dbReference type="PANTHER" id="PTHR43031:SF1">
    <property type="entry name" value="PYRIDINE NUCLEOTIDE-DISULPHIDE OXIDOREDUCTASE"/>
    <property type="match status" value="1"/>
</dbReference>
<dbReference type="Pfam" id="PF00581">
    <property type="entry name" value="Rhodanese"/>
    <property type="match status" value="1"/>
</dbReference>
<dbReference type="CDD" id="cd00158">
    <property type="entry name" value="RHOD"/>
    <property type="match status" value="1"/>
</dbReference>
<name>A0A1M7I7L1_9BACT</name>
<dbReference type="InterPro" id="IPR050229">
    <property type="entry name" value="GlpE_sulfurtransferase"/>
</dbReference>
<gene>
    <name evidence="2" type="ORF">SAMN04488057_101229</name>
</gene>
<evidence type="ECO:0000259" key="1">
    <source>
        <dbReference type="PROSITE" id="PS50206"/>
    </source>
</evidence>
<dbReference type="AlphaFoldDB" id="A0A1M7I7L1"/>